<dbReference type="Pfam" id="PF25150">
    <property type="entry name" value="TPR_Trm732"/>
    <property type="match status" value="1"/>
</dbReference>
<dbReference type="GO" id="GO:0005829">
    <property type="term" value="C:cytosol"/>
    <property type="evidence" value="ECO:0007669"/>
    <property type="project" value="TreeGrafter"/>
</dbReference>
<evidence type="ECO:0000259" key="4">
    <source>
        <dbReference type="Pfam" id="PF10350"/>
    </source>
</evidence>
<dbReference type="EMBL" id="JALJOV010000633">
    <property type="protein sequence ID" value="KAK9862251.1"/>
    <property type="molecule type" value="Genomic_DNA"/>
</dbReference>
<reference evidence="7 8" key="1">
    <citation type="journal article" date="2024" name="Nat. Commun.">
        <title>Phylogenomics reveals the evolutionary origins of lichenization in chlorophyte algae.</title>
        <authorList>
            <person name="Puginier C."/>
            <person name="Libourel C."/>
            <person name="Otte J."/>
            <person name="Skaloud P."/>
            <person name="Haon M."/>
            <person name="Grisel S."/>
            <person name="Petersen M."/>
            <person name="Berrin J.G."/>
            <person name="Delaux P.M."/>
            <person name="Dal Grande F."/>
            <person name="Keller J."/>
        </authorList>
    </citation>
    <scope>NUCLEOTIDE SEQUENCE [LARGE SCALE GENOMIC DNA]</scope>
    <source>
        <strain evidence="7 8">SAG 2523</strain>
    </source>
</reference>
<name>A0AAW1SZW6_9CHLO</name>
<evidence type="ECO:0000256" key="2">
    <source>
        <dbReference type="ARBA" id="ARBA00022694"/>
    </source>
</evidence>
<dbReference type="GO" id="GO:0030488">
    <property type="term" value="P:tRNA methylation"/>
    <property type="evidence" value="ECO:0007669"/>
    <property type="project" value="TreeGrafter"/>
</dbReference>
<evidence type="ECO:0000256" key="1">
    <source>
        <dbReference type="ARBA" id="ARBA00010409"/>
    </source>
</evidence>
<dbReference type="InterPro" id="IPR051954">
    <property type="entry name" value="tRNA_methyltransferase_THADA"/>
</dbReference>
<dbReference type="InterPro" id="IPR019442">
    <property type="entry name" value="THADA/TRM732_DUF2428"/>
</dbReference>
<evidence type="ECO:0008006" key="9">
    <source>
        <dbReference type="Google" id="ProtNLM"/>
    </source>
</evidence>
<comment type="caution">
    <text evidence="7">The sequence shown here is derived from an EMBL/GenBank/DDBJ whole genome shotgun (WGS) entry which is preliminary data.</text>
</comment>
<protein>
    <recommendedName>
        <fullName evidence="9">DUF2428 domain-containing protein</fullName>
    </recommendedName>
</protein>
<feature type="domain" description="DUF2428" evidence="4">
    <location>
        <begin position="776"/>
        <end position="1026"/>
    </location>
</feature>
<dbReference type="Proteomes" id="UP001485043">
    <property type="component" value="Unassembled WGS sequence"/>
</dbReference>
<evidence type="ECO:0000259" key="6">
    <source>
        <dbReference type="Pfam" id="PF25151"/>
    </source>
</evidence>
<dbReference type="Pfam" id="PF25151">
    <property type="entry name" value="TPR_Trm732_C"/>
    <property type="match status" value="1"/>
</dbReference>
<dbReference type="Pfam" id="PF10350">
    <property type="entry name" value="DUF2428"/>
    <property type="match status" value="1"/>
</dbReference>
<accession>A0AAW1SZW6</accession>
<proteinExistence type="inferred from homology"/>
<feature type="region of interest" description="Disordered" evidence="3">
    <location>
        <begin position="671"/>
        <end position="707"/>
    </location>
</feature>
<sequence length="1578" mass="170568">MGTKLKKQQLKKQWTESGTHFSVSYLQEVQEFLAASKGNQPAQEFGVELEKLPGLRSTFAEQSALKIVMRRLSSMSLAEHSATDEDGSVPDHFLRSCVEGQHQQLAVFSSIQNQVMQHSQNASDFLSQGTFDFADTISSLLAMPRFGSVIRATASPALAGLAHGLQAIVDTPGAQADHISPGLADQAQEAITCMYSLMSRHPASLLEADGRGAVLAASSALQAAIKGAILPRETRAAAAVALSAAVQVPGVPPAVIALQMLSCRQALRAAGQSDDGHMLQEALLLRGLNGDQQKANAMVGAGPPVQQPASWLSLANFAIGSSQQDELMGLMWAHWEDSLPQTVKQVHTAFGLLLDINADCAPQQPGSVPGSHLEGLLQPVALKLLKLRGHRKGKYGPLAGLVPRMGAQALLQLEPDLIEMCMEAMQLDAVCKSASSLLAAMTNSLWDQLHSAHPGDDAKAQAAWEEAWIQPALRLLAAADDRMRTHLSIYALPIPLGKSPASILQLLNCLLHPGNPELATAQVPSVIAVLKTARQQQLMEGLGQLACLHPKSTAFPGMSELSIVSQAISLSMRGEAAGMRSKWLNLLSQLLHRINVASHAALHRQAMRSKASHASLDTAEADAKGLQEQQRFLSWLSRLIIASLYPGAASQRKVTALMILSVIQREWYPDRNDAPGMDSRSNGQGQGATGVSRRTTREKPSTASGEQFEPFCKGFMGPAMVHCLLGCLIDGWTRLRDACVHALLWMPTPLPGYEDPQQMQSLPSELVSGGNPRCWLSELLEWLERAMYLTLPPLARPQEANMGADDVDVLAEEEGDDIDMDGDLGPETQIVTTGCWLTMKEAALVIGKIADHAPQEGIQEATIMTSVQTEHIGSVLLGMLLKMKHNGAVDIAREGLCSVVKRLLKLTDASLCKVPGQWLQRLLAKVQEPGQTRDDIIRRSAGLPPAFMSIFLAEPQGTHKHLLHAGLSGLLTIAGNKESSEPWACVHALNCLRMAFNHSDLALDSSGFFAQGMQTAILGMAAPAWEIRNSASLMYAALIVRMLGFRNVQKGEVPRRAVTAAEFFHRYPPLHGFLLEQLREAATHLQADFTGVHPSLFPILALLARLRPSAAARKADRSEHPLSPEAFVQVVKHCGKARPMAVRAVAAQALAAMAPLDDDCLVDQLLSQLPSAGSPISSQNLVHGTLLQLQHMVAAASQPSLAGRLLQHPACEVRAAAAREMLAQARSGASGQMQHMDLLLLPKVLAESNPKLSGLLRGKSSKSATMSEPAMLPEAWTLSAWRASVRLMEDEDEDAQCAIASAAAAVCDDGTTPHAHVDYVERCSFKFMADEFGNCSVFQRQLLDWIYSPRAFPRTAEENGNHCHSRPDVWTNGAASDTVAFQQQQDSSHAGPANENAMDHTQIESTSTMDRPLPSAPVASSRLFDREPDNRHAEPVLLSQLAAAQIGRLLQQDRQSAGLNQHMQPWLHTLIKDLRQLALRSNESQWESPAAVSMQTSTYRSAEFEQLSRALVGLHEAAGSAPPLRNQAVNGLESAQTLLQTRRPHPILESLLEHAVGVMKGQSERVPLLRVDSLLESL</sequence>
<dbReference type="InterPro" id="IPR056843">
    <property type="entry name" value="THADA-like_TPR"/>
</dbReference>
<comment type="similarity">
    <text evidence="1">Belongs to the THADA family.</text>
</comment>
<feature type="domain" description="tRNA (32-2'-O)-methyltransferase regulator THADA-like TPR repeats region" evidence="5">
    <location>
        <begin position="545"/>
        <end position="663"/>
    </location>
</feature>
<keyword evidence="2" id="KW-0819">tRNA processing</keyword>
<evidence type="ECO:0000259" key="5">
    <source>
        <dbReference type="Pfam" id="PF25150"/>
    </source>
</evidence>
<dbReference type="InterPro" id="IPR056842">
    <property type="entry name" value="THADA-like_TPR_C"/>
</dbReference>
<evidence type="ECO:0000313" key="8">
    <source>
        <dbReference type="Proteomes" id="UP001485043"/>
    </source>
</evidence>
<evidence type="ECO:0000256" key="3">
    <source>
        <dbReference type="SAM" id="MobiDB-lite"/>
    </source>
</evidence>
<feature type="domain" description="tRNA (32-2'-O)-methyltransferase regulator THADA-like C-terminal TPR repeats region" evidence="6">
    <location>
        <begin position="1028"/>
        <end position="1192"/>
    </location>
</feature>
<organism evidence="7 8">
    <name type="scientific">Apatococcus fuscideae</name>
    <dbReference type="NCBI Taxonomy" id="2026836"/>
    <lineage>
        <taxon>Eukaryota</taxon>
        <taxon>Viridiplantae</taxon>
        <taxon>Chlorophyta</taxon>
        <taxon>core chlorophytes</taxon>
        <taxon>Trebouxiophyceae</taxon>
        <taxon>Chlorellales</taxon>
        <taxon>Chlorellaceae</taxon>
        <taxon>Apatococcus</taxon>
    </lineage>
</organism>
<dbReference type="PANTHER" id="PTHR14387">
    <property type="entry name" value="THADA/DEATH RECEPTOR INTERACTING PROTEIN"/>
    <property type="match status" value="1"/>
</dbReference>
<dbReference type="InterPro" id="IPR016024">
    <property type="entry name" value="ARM-type_fold"/>
</dbReference>
<gene>
    <name evidence="7" type="ORF">WJX84_009332</name>
</gene>
<dbReference type="SUPFAM" id="SSF48371">
    <property type="entry name" value="ARM repeat"/>
    <property type="match status" value="1"/>
</dbReference>
<dbReference type="PANTHER" id="PTHR14387:SF0">
    <property type="entry name" value="DUF2428 DOMAIN-CONTAINING PROTEIN"/>
    <property type="match status" value="1"/>
</dbReference>
<evidence type="ECO:0000313" key="7">
    <source>
        <dbReference type="EMBL" id="KAK9862251.1"/>
    </source>
</evidence>
<keyword evidence="8" id="KW-1185">Reference proteome</keyword>